<dbReference type="Proteomes" id="UP001596364">
    <property type="component" value="Unassembled WGS sequence"/>
</dbReference>
<reference evidence="3" key="1">
    <citation type="journal article" date="2019" name="Int. J. Syst. Evol. Microbiol.">
        <title>The Global Catalogue of Microorganisms (GCM) 10K type strain sequencing project: providing services to taxonomists for standard genome sequencing and annotation.</title>
        <authorList>
            <consortium name="The Broad Institute Genomics Platform"/>
            <consortium name="The Broad Institute Genome Sequencing Center for Infectious Disease"/>
            <person name="Wu L."/>
            <person name="Ma J."/>
        </authorList>
    </citation>
    <scope>NUCLEOTIDE SEQUENCE [LARGE SCALE GENOMIC DNA]</scope>
    <source>
        <strain evidence="3">CGMCC 1.16031</strain>
    </source>
</reference>
<dbReference type="RefSeq" id="WP_131256695.1">
    <property type="nucleotide sequence ID" value="NZ_JBHSUS010000001.1"/>
</dbReference>
<dbReference type="SUPFAM" id="SSF56349">
    <property type="entry name" value="DNA breaking-rejoining enzymes"/>
    <property type="match status" value="1"/>
</dbReference>
<keyword evidence="3" id="KW-1185">Reference proteome</keyword>
<evidence type="ECO:0000313" key="2">
    <source>
        <dbReference type="EMBL" id="MFC6439806.1"/>
    </source>
</evidence>
<sequence length="1010" mass="113150">MDVKLLADWLVESERYLAAMNRKIRGDESAFSVAFETAQRALEQAASFKKCSVSSIVQTLQSALITCEDDGTKNALRLILNSMVLQCQGAHELGKFNAPVILEPEQDFLSDSDVHAFHTLHNAKLLGLKIGRNRDELPFRTAVGRLIVWLMLRCCVPNLRTAVDLIKNGKLIYFDNQNFAHLDDEPCQRFALCDTSTLLLLRVRKHMLSLREVIDIRLCRLALKSYGLGIGLEHLTERQIIGCRKYQGAMQIGPVFSQLIVGAISSTELPNNVFHRLMTGQLGGDAGPLSLPMKDLPIKIQNSVCQPAQPVRSIDEINRIRQLKNSWLALFPKKRLGKASYKAICKEIEESLLTEPNLLARMMGYWLIAMMRNGGVKKSHLAASTITQYFSTIFQPAMNVFIDLDVRLLSESELLNKLQLIIDGVASPQQKKFVVYFAEFLMRTGVVPDIPLDELELPDLAVRVDANLVTPADIDKVLAALASADTAESKLAALFVALGFYAGLRRNEILGLCLSDVQPYPRGGGQCCTLKIRPNEQRKPKSPAGVRNIELQPLLPTAQLTYLVEIAQGASGMKKSSALFSNAAQASAAMSLASDLLRAVTGDKSVRFHHLRHSCASFNCMRLFYKTWSNGRWRPAFMCHPFFDDEQCEKFIENLCQGYDDTFKFWHLCEMLGHSEIDVTINRYIHIRSIAVALTQSELLTTANAVFIWPDIRLSESYPQCGFREGLSFRHGNDPFLGRISNGGKRSLIGLPAPDLQPVIDKYKQSHTVLSLSELFEITQKLRQHPAETVAATLGYRTTDVQAVEQSAAWFAERYPDKGAKFPQYPKAPKPQSALPPGKTESRNRAILMGILGRVETIFLNDRHASRQQAILNGVKMLSLARERAGYAVRCTQPEQVEVFLAALDAIGIPPENIRIRLYHRVVDGLDTLTERGLKSYQTYWKKRLPAKFASALQAMPNPKARFKGRNSPHGVLEISQVRDVANQKRKQMPVFVQALHVTGIWLRYLELLC</sequence>
<gene>
    <name evidence="2" type="ORF">ACFP85_06550</name>
</gene>
<evidence type="ECO:0000313" key="3">
    <source>
        <dbReference type="Proteomes" id="UP001596364"/>
    </source>
</evidence>
<dbReference type="Gene3D" id="1.10.443.10">
    <property type="entry name" value="Intergrase catalytic core"/>
    <property type="match status" value="1"/>
</dbReference>
<evidence type="ECO:0000256" key="1">
    <source>
        <dbReference type="ARBA" id="ARBA00023172"/>
    </source>
</evidence>
<evidence type="ECO:0008006" key="4">
    <source>
        <dbReference type="Google" id="ProtNLM"/>
    </source>
</evidence>
<accession>A0ABW1XJ22</accession>
<keyword evidence="1" id="KW-0233">DNA recombination</keyword>
<dbReference type="EMBL" id="JBHSUS010000001">
    <property type="protein sequence ID" value="MFC6439806.1"/>
    <property type="molecule type" value="Genomic_DNA"/>
</dbReference>
<dbReference type="InterPro" id="IPR011010">
    <property type="entry name" value="DNA_brk_join_enz"/>
</dbReference>
<dbReference type="InterPro" id="IPR013762">
    <property type="entry name" value="Integrase-like_cat_sf"/>
</dbReference>
<comment type="caution">
    <text evidence="2">The sequence shown here is derived from an EMBL/GenBank/DDBJ whole genome shotgun (WGS) entry which is preliminary data.</text>
</comment>
<protein>
    <recommendedName>
        <fullName evidence="4">Phage integrase family protein</fullName>
    </recommendedName>
</protein>
<name>A0ABW1XJ22_9ALTE</name>
<organism evidence="2 3">
    <name type="scientific">Pseudobowmanella zhangzhouensis</name>
    <dbReference type="NCBI Taxonomy" id="1537679"/>
    <lineage>
        <taxon>Bacteria</taxon>
        <taxon>Pseudomonadati</taxon>
        <taxon>Pseudomonadota</taxon>
        <taxon>Gammaproteobacteria</taxon>
        <taxon>Alteromonadales</taxon>
        <taxon>Alteromonadaceae</taxon>
    </lineage>
</organism>
<proteinExistence type="predicted"/>